<feature type="domain" description="Transposable element P transposase-like GTP-binding insertion" evidence="1">
    <location>
        <begin position="1"/>
        <end position="66"/>
    </location>
</feature>
<proteinExistence type="predicted"/>
<gene>
    <name evidence="2" type="ORF">AGLY_010577</name>
</gene>
<name>A0A6G0TEV0_APHGL</name>
<evidence type="ECO:0000259" key="1">
    <source>
        <dbReference type="Pfam" id="PF21788"/>
    </source>
</evidence>
<dbReference type="InterPro" id="IPR048366">
    <property type="entry name" value="TNP-like_GBD"/>
</dbReference>
<protein>
    <recommendedName>
        <fullName evidence="1">Transposable element P transposase-like GTP-binding insertion domain-containing protein</fullName>
    </recommendedName>
</protein>
<organism evidence="2 3">
    <name type="scientific">Aphis glycines</name>
    <name type="common">Soybean aphid</name>
    <dbReference type="NCBI Taxonomy" id="307491"/>
    <lineage>
        <taxon>Eukaryota</taxon>
        <taxon>Metazoa</taxon>
        <taxon>Ecdysozoa</taxon>
        <taxon>Arthropoda</taxon>
        <taxon>Hexapoda</taxon>
        <taxon>Insecta</taxon>
        <taxon>Pterygota</taxon>
        <taxon>Neoptera</taxon>
        <taxon>Paraneoptera</taxon>
        <taxon>Hemiptera</taxon>
        <taxon>Sternorrhyncha</taxon>
        <taxon>Aphidomorpha</taxon>
        <taxon>Aphidoidea</taxon>
        <taxon>Aphididae</taxon>
        <taxon>Aphidini</taxon>
        <taxon>Aphis</taxon>
        <taxon>Aphis</taxon>
    </lineage>
</organism>
<dbReference type="Proteomes" id="UP000475862">
    <property type="component" value="Unassembled WGS sequence"/>
</dbReference>
<evidence type="ECO:0000313" key="2">
    <source>
        <dbReference type="EMBL" id="KAE9531371.1"/>
    </source>
</evidence>
<evidence type="ECO:0000313" key="3">
    <source>
        <dbReference type="Proteomes" id="UP000475862"/>
    </source>
</evidence>
<reference evidence="2 3" key="1">
    <citation type="submission" date="2019-08" db="EMBL/GenBank/DDBJ databases">
        <title>The genome of the soybean aphid Biotype 1, its phylome, world population structure and adaptation to the North American continent.</title>
        <authorList>
            <person name="Giordano R."/>
            <person name="Donthu R.K."/>
            <person name="Hernandez A.G."/>
            <person name="Wright C.L."/>
            <person name="Zimin A.V."/>
        </authorList>
    </citation>
    <scope>NUCLEOTIDE SEQUENCE [LARGE SCALE GENOMIC DNA]</scope>
    <source>
        <tissue evidence="2">Whole aphids</tissue>
    </source>
</reference>
<dbReference type="Pfam" id="PF21788">
    <property type="entry name" value="TNP-like_GBD"/>
    <property type="match status" value="1"/>
</dbReference>
<comment type="caution">
    <text evidence="2">The sequence shown here is derived from an EMBL/GenBank/DDBJ whole genome shotgun (WGS) entry which is preliminary data.</text>
</comment>
<dbReference type="AlphaFoldDB" id="A0A6G0TEV0"/>
<keyword evidence="3" id="KW-1185">Reference proteome</keyword>
<dbReference type="EMBL" id="VYZN01000041">
    <property type="protein sequence ID" value="KAE9531371.1"/>
    <property type="molecule type" value="Genomic_DNA"/>
</dbReference>
<accession>A0A6G0TEV0</accession>
<dbReference type="OrthoDB" id="6611382at2759"/>
<sequence>MIKPIRNVFGEKKVFMNNDNQIIDFNFETEGAHLANKLRKQHICNQKQKMKVKLAIQLISQSVTGAEATIKFIEIFNAGHKIILGKKAMCEENYAEITDFANVITKYSQCLKVKENNNFIPILESNRRTGFIGFIVLIAARKLNHIKLHKVRQVSQDHLEFFFGNIRSLAAYKKLVIRLNNIPSFNFDNCISFEHIDILHDLSTDLVRSLIFTGKQQFLNSFINLKNQRGEGGLVYPSDDFINILCLFTEKNFEILIIKIKPKESLSSLSDHVTLLIKSISTTYIKLKINHSVKQLNEKPSLCLKYNKLTLFQAFSKNLSKKWKYLPVSLMPLFLSARILTFKFETLQTAKAEKPIINRRQSTLR</sequence>